<gene>
    <name evidence="5" type="ORF">AVDCRST_MAG79-1533</name>
</gene>
<dbReference type="SUPFAM" id="SSF56801">
    <property type="entry name" value="Acetyl-CoA synthetase-like"/>
    <property type="match status" value="1"/>
</dbReference>
<comment type="similarity">
    <text evidence="1">Belongs to the ATP-dependent AMP-binding enzyme family.</text>
</comment>
<feature type="domain" description="AMP-dependent synthetase/ligase" evidence="3">
    <location>
        <begin position="4"/>
        <end position="343"/>
    </location>
</feature>
<dbReference type="InterPro" id="IPR045851">
    <property type="entry name" value="AMP-bd_C_sf"/>
</dbReference>
<dbReference type="Pfam" id="PF13193">
    <property type="entry name" value="AMP-binding_C"/>
    <property type="match status" value="1"/>
</dbReference>
<proteinExistence type="inferred from homology"/>
<dbReference type="PANTHER" id="PTHR43767">
    <property type="entry name" value="LONG-CHAIN-FATTY-ACID--COA LIGASE"/>
    <property type="match status" value="1"/>
</dbReference>
<reference evidence="5" key="1">
    <citation type="submission" date="2020-02" db="EMBL/GenBank/DDBJ databases">
        <authorList>
            <person name="Meier V. D."/>
        </authorList>
    </citation>
    <scope>NUCLEOTIDE SEQUENCE</scope>
    <source>
        <strain evidence="5">AVDCRST_MAG79</strain>
    </source>
</reference>
<dbReference type="Gene3D" id="3.30.300.30">
    <property type="match status" value="1"/>
</dbReference>
<dbReference type="Gene3D" id="3.40.50.12780">
    <property type="entry name" value="N-terminal domain of ligase-like"/>
    <property type="match status" value="1"/>
</dbReference>
<accession>A0A6J4U178</accession>
<dbReference type="InterPro" id="IPR000873">
    <property type="entry name" value="AMP-dep_synth/lig_dom"/>
</dbReference>
<evidence type="ECO:0000313" key="5">
    <source>
        <dbReference type="EMBL" id="CAA9537669.1"/>
    </source>
</evidence>
<evidence type="ECO:0000256" key="2">
    <source>
        <dbReference type="ARBA" id="ARBA00022598"/>
    </source>
</evidence>
<organism evidence="5">
    <name type="scientific">uncultured Thermoleophilia bacterium</name>
    <dbReference type="NCBI Taxonomy" id="1497501"/>
    <lineage>
        <taxon>Bacteria</taxon>
        <taxon>Bacillati</taxon>
        <taxon>Actinomycetota</taxon>
        <taxon>Thermoleophilia</taxon>
        <taxon>environmental samples</taxon>
    </lineage>
</organism>
<dbReference type="EC" id="6.2.1.3" evidence="5"/>
<keyword evidence="2 5" id="KW-0436">Ligase</keyword>
<name>A0A6J4U178_9ACTN</name>
<evidence type="ECO:0000259" key="3">
    <source>
        <dbReference type="Pfam" id="PF00501"/>
    </source>
</evidence>
<dbReference type="InterPro" id="IPR050237">
    <property type="entry name" value="ATP-dep_AMP-bd_enzyme"/>
</dbReference>
<dbReference type="InterPro" id="IPR025110">
    <property type="entry name" value="AMP-bd_C"/>
</dbReference>
<dbReference type="PROSITE" id="PS00455">
    <property type="entry name" value="AMP_BINDING"/>
    <property type="match status" value="1"/>
</dbReference>
<dbReference type="GO" id="GO:0004467">
    <property type="term" value="F:long-chain fatty acid-CoA ligase activity"/>
    <property type="evidence" value="ECO:0007669"/>
    <property type="project" value="UniProtKB-EC"/>
</dbReference>
<dbReference type="EMBL" id="CADCWC010000234">
    <property type="protein sequence ID" value="CAA9537669.1"/>
    <property type="molecule type" value="Genomic_DNA"/>
</dbReference>
<dbReference type="InterPro" id="IPR020845">
    <property type="entry name" value="AMP-binding_CS"/>
</dbReference>
<dbReference type="AlphaFoldDB" id="A0A6J4U178"/>
<dbReference type="InterPro" id="IPR042099">
    <property type="entry name" value="ANL_N_sf"/>
</dbReference>
<dbReference type="FunFam" id="3.30.300.30:FF:000008">
    <property type="entry name" value="2,3-dihydroxybenzoate-AMP ligase"/>
    <property type="match status" value="1"/>
</dbReference>
<sequence>MRDQRVTWSYGELARRVAEVAGGLRARGVGQGDVVGVVLPNGPEYIEAWWAILWLGAVFNPVNPALTGREAAGILSDSGASLVICEQDIASALDEHAADLPDLRETVLVDRAAADPLAALRGDAVPEPAPVGWDGLASLVYTSGTTGRPKGAMLTHGNFIANIRMLGELVPVGRGDVLGMVLPLFHVNAQMVTTMMPMLLGAQVAMWERFSASTFWETVARFEPVTFSSVPTMLAALLHAPGADDAETNTLRFVICGAAPLSPALFRRFEEKFGVAILEGYGLTEGTCTSTLNPFYGPRKIGSIGLPTRNQDVVVRLEDGTAAPDGVAGDVCVRGPNVMQGYFNRPDATAEALRDGWLYTGDVGYRDEDGFFFLVDRKKDMIIRGGENIYPREIEDALVEHPGVQAAAVVGRPDEVRGEEVHAVIVIAPGTDLEDVERHARERLAKFKVPTTWEVVDELPKTSTGKIDKKPLRARIQAPAG</sequence>
<dbReference type="PANTHER" id="PTHR43767:SF1">
    <property type="entry name" value="NONRIBOSOMAL PEPTIDE SYNTHASE PES1 (EUROFUNG)-RELATED"/>
    <property type="match status" value="1"/>
</dbReference>
<evidence type="ECO:0000256" key="1">
    <source>
        <dbReference type="ARBA" id="ARBA00006432"/>
    </source>
</evidence>
<evidence type="ECO:0000259" key="4">
    <source>
        <dbReference type="Pfam" id="PF13193"/>
    </source>
</evidence>
<dbReference type="Pfam" id="PF00501">
    <property type="entry name" value="AMP-binding"/>
    <property type="match status" value="1"/>
</dbReference>
<feature type="domain" description="AMP-binding enzyme C-terminal" evidence="4">
    <location>
        <begin position="393"/>
        <end position="466"/>
    </location>
</feature>
<protein>
    <submittedName>
        <fullName evidence="5">Long-chain-fatty-acid--CoA ligase</fullName>
        <ecNumber evidence="5">6.2.1.3</ecNumber>
    </submittedName>
</protein>